<feature type="domain" description="EAL" evidence="1">
    <location>
        <begin position="1"/>
        <end position="149"/>
    </location>
</feature>
<evidence type="ECO:0000259" key="1">
    <source>
        <dbReference type="PROSITE" id="PS50883"/>
    </source>
</evidence>
<dbReference type="InterPro" id="IPR001633">
    <property type="entry name" value="EAL_dom"/>
</dbReference>
<dbReference type="EMBL" id="MAMP01000003">
    <property type="protein sequence ID" value="OES46347.1"/>
    <property type="molecule type" value="Genomic_DNA"/>
</dbReference>
<dbReference type="OrthoDB" id="9759607at2"/>
<dbReference type="GO" id="GO:0071111">
    <property type="term" value="F:cyclic-guanylate-specific phosphodiesterase activity"/>
    <property type="evidence" value="ECO:0007669"/>
    <property type="project" value="InterPro"/>
</dbReference>
<organism evidence="2 3">
    <name type="scientific">Domibacillus iocasae</name>
    <dbReference type="NCBI Taxonomy" id="1714016"/>
    <lineage>
        <taxon>Bacteria</taxon>
        <taxon>Bacillati</taxon>
        <taxon>Bacillota</taxon>
        <taxon>Bacilli</taxon>
        <taxon>Bacillales</taxon>
        <taxon>Bacillaceae</taxon>
        <taxon>Domibacillus</taxon>
    </lineage>
</organism>
<dbReference type="PROSITE" id="PS50883">
    <property type="entry name" value="EAL"/>
    <property type="match status" value="1"/>
</dbReference>
<dbReference type="PANTHER" id="PTHR33121">
    <property type="entry name" value="CYCLIC DI-GMP PHOSPHODIESTERASE PDEF"/>
    <property type="match status" value="1"/>
</dbReference>
<dbReference type="PANTHER" id="PTHR33121:SF70">
    <property type="entry name" value="SIGNALING PROTEIN YKOW"/>
    <property type="match status" value="1"/>
</dbReference>
<name>A0A1E7DTD4_9BACI</name>
<dbReference type="AlphaFoldDB" id="A0A1E7DTD4"/>
<gene>
    <name evidence="2" type="ORF">BA724_15160</name>
</gene>
<reference evidence="2 3" key="1">
    <citation type="submission" date="2016-06" db="EMBL/GenBank/DDBJ databases">
        <title>Domibacillus iocasae genome sequencing.</title>
        <authorList>
            <person name="Verma A."/>
            <person name="Pal Y."/>
            <person name="Ojha A.K."/>
            <person name="Krishnamurthi S."/>
        </authorList>
    </citation>
    <scope>NUCLEOTIDE SEQUENCE [LARGE SCALE GENOMIC DNA]</scope>
    <source>
        <strain evidence="2 3">DSM 29979</strain>
    </source>
</reference>
<dbReference type="CDD" id="cd01948">
    <property type="entry name" value="EAL"/>
    <property type="match status" value="1"/>
</dbReference>
<dbReference type="Proteomes" id="UP000095658">
    <property type="component" value="Unassembled WGS sequence"/>
</dbReference>
<dbReference type="InterPro" id="IPR035919">
    <property type="entry name" value="EAL_sf"/>
</dbReference>
<sequence>MQINFVEQVERILDQTGLAPQWLEIEITESMTADVSHAQQVLSRLRDLGIHVSVDDFGTGYSSLSYLSQFPIIKLKIDQSFIRDLTQNWKAIIKTIIDLARNLNLNVIAEGTESKEQARLLMEMNCTVAQGYLYAKPLSPVEIEKRLSI</sequence>
<evidence type="ECO:0000313" key="3">
    <source>
        <dbReference type="Proteomes" id="UP000095658"/>
    </source>
</evidence>
<dbReference type="InterPro" id="IPR050706">
    <property type="entry name" value="Cyclic-di-GMP_PDE-like"/>
</dbReference>
<dbReference type="STRING" id="1714016.BA724_15160"/>
<keyword evidence="3" id="KW-1185">Reference proteome</keyword>
<proteinExistence type="predicted"/>
<protein>
    <recommendedName>
        <fullName evidence="1">EAL domain-containing protein</fullName>
    </recommendedName>
</protein>
<accession>A0A1E7DTD4</accession>
<dbReference type="SMART" id="SM00052">
    <property type="entry name" value="EAL"/>
    <property type="match status" value="1"/>
</dbReference>
<dbReference type="SUPFAM" id="SSF141868">
    <property type="entry name" value="EAL domain-like"/>
    <property type="match status" value="1"/>
</dbReference>
<dbReference type="Pfam" id="PF00563">
    <property type="entry name" value="EAL"/>
    <property type="match status" value="1"/>
</dbReference>
<evidence type="ECO:0000313" key="2">
    <source>
        <dbReference type="EMBL" id="OES46347.1"/>
    </source>
</evidence>
<dbReference type="Gene3D" id="3.20.20.450">
    <property type="entry name" value="EAL domain"/>
    <property type="match status" value="1"/>
</dbReference>
<comment type="caution">
    <text evidence="2">The sequence shown here is derived from an EMBL/GenBank/DDBJ whole genome shotgun (WGS) entry which is preliminary data.</text>
</comment>